<proteinExistence type="predicted"/>
<feature type="transmembrane region" description="Helical" evidence="1">
    <location>
        <begin position="58"/>
        <end position="84"/>
    </location>
</feature>
<dbReference type="Proteomes" id="UP000831785">
    <property type="component" value="Chromosome"/>
</dbReference>
<evidence type="ECO:0000313" key="2">
    <source>
        <dbReference type="EMBL" id="UOQ52088.1"/>
    </source>
</evidence>
<protein>
    <submittedName>
        <fullName evidence="2">Uncharacterized protein</fullName>
    </submittedName>
</protein>
<accession>A0ABY4F5Y9</accession>
<evidence type="ECO:0000313" key="3">
    <source>
        <dbReference type="Proteomes" id="UP000831785"/>
    </source>
</evidence>
<keyword evidence="1" id="KW-0472">Membrane</keyword>
<keyword evidence="1" id="KW-0812">Transmembrane</keyword>
<name>A0ABY4F5Y9_9BACT</name>
<keyword evidence="3" id="KW-1185">Reference proteome</keyword>
<gene>
    <name evidence="2" type="ORF">MUN80_20285</name>
</gene>
<sequence>MKDFLANLKQSFLREFLWLFGALIVALLLSTGLRELLEISTVNYERIVQELHHNETTLKVLLFVLCLVGIYLTRLVVAAVSMLADTATVE</sequence>
<feature type="transmembrane region" description="Helical" evidence="1">
    <location>
        <begin position="16"/>
        <end position="37"/>
    </location>
</feature>
<reference evidence="2 3" key="1">
    <citation type="submission" date="2022-04" db="EMBL/GenBank/DDBJ databases">
        <title>Hymenobacter sp. isolated from the air.</title>
        <authorList>
            <person name="Won M."/>
            <person name="Lee C.-M."/>
            <person name="Woen H.-Y."/>
            <person name="Kwon S.-W."/>
        </authorList>
    </citation>
    <scope>NUCLEOTIDE SEQUENCE [LARGE SCALE GENOMIC DNA]</scope>
    <source>
        <strain evidence="3">5116 S-27</strain>
    </source>
</reference>
<keyword evidence="1" id="KW-1133">Transmembrane helix</keyword>
<dbReference type="RefSeq" id="WP_244715746.1">
    <property type="nucleotide sequence ID" value="NZ_CP095049.1"/>
</dbReference>
<organism evidence="2 3">
    <name type="scientific">Hymenobacter cellulosivorans</name>
    <dbReference type="NCBI Taxonomy" id="2932249"/>
    <lineage>
        <taxon>Bacteria</taxon>
        <taxon>Pseudomonadati</taxon>
        <taxon>Bacteroidota</taxon>
        <taxon>Cytophagia</taxon>
        <taxon>Cytophagales</taxon>
        <taxon>Hymenobacteraceae</taxon>
        <taxon>Hymenobacter</taxon>
    </lineage>
</organism>
<dbReference type="EMBL" id="CP095049">
    <property type="protein sequence ID" value="UOQ52088.1"/>
    <property type="molecule type" value="Genomic_DNA"/>
</dbReference>
<evidence type="ECO:0000256" key="1">
    <source>
        <dbReference type="SAM" id="Phobius"/>
    </source>
</evidence>